<protein>
    <submittedName>
        <fullName evidence="4">Transglycosylase SLT domain-containing protein</fullName>
    </submittedName>
</protein>
<dbReference type="InterPro" id="IPR000189">
    <property type="entry name" value="Transglyc_AS"/>
</dbReference>
<dbReference type="CDD" id="cd00254">
    <property type="entry name" value="LT-like"/>
    <property type="match status" value="1"/>
</dbReference>
<dbReference type="SUPFAM" id="SSF53955">
    <property type="entry name" value="Lysozyme-like"/>
    <property type="match status" value="1"/>
</dbReference>
<dbReference type="GO" id="GO:0016020">
    <property type="term" value="C:membrane"/>
    <property type="evidence" value="ECO:0007669"/>
    <property type="project" value="InterPro"/>
</dbReference>
<dbReference type="Gene3D" id="1.10.530.10">
    <property type="match status" value="1"/>
</dbReference>
<dbReference type="GO" id="GO:0008933">
    <property type="term" value="F:peptidoglycan lytic transglycosylase activity"/>
    <property type="evidence" value="ECO:0007669"/>
    <property type="project" value="InterPro"/>
</dbReference>
<sequence>MAFAICLSFPVTAAAEEPSGFTFKRVKPPPAGAGKLITIQIEPVVKPVAVLDHKPDLPPVAIGIRRKAVTAPSSAGEASWFWALMSPALSDAGFSKMSRAVQVLGAHTVESAAMTPHPALVARIVETWGAEILKATAGTQVSPALVASVIAIESAGNPTAKSRAGAVGLMQLMPATARRFGVTDRTDPAQSIRAGVAYLAFLLDEFRGDALLALAGYNAGEGAVRRNGGVPNYTETRAYVPKVVAAWSQARALCLAPPVRVTDGCLFTGLEIAAR</sequence>
<evidence type="ECO:0000313" key="4">
    <source>
        <dbReference type="EMBL" id="MSU88385.1"/>
    </source>
</evidence>
<dbReference type="AlphaFoldDB" id="A0A6L5YX00"/>
<dbReference type="EMBL" id="WIND01000001">
    <property type="protein sequence ID" value="MSU88385.1"/>
    <property type="molecule type" value="Genomic_DNA"/>
</dbReference>
<dbReference type="PANTHER" id="PTHR37423:SF2">
    <property type="entry name" value="MEMBRANE-BOUND LYTIC MUREIN TRANSGLYCOSYLASE C"/>
    <property type="match status" value="1"/>
</dbReference>
<dbReference type="PROSITE" id="PS00922">
    <property type="entry name" value="TRANSGLYCOSYLASE"/>
    <property type="match status" value="1"/>
</dbReference>
<proteinExistence type="inferred from homology"/>
<organism evidence="4 5">
    <name type="scientific">Halovulum marinum</name>
    <dbReference type="NCBI Taxonomy" id="2662447"/>
    <lineage>
        <taxon>Bacteria</taxon>
        <taxon>Pseudomonadati</taxon>
        <taxon>Pseudomonadota</taxon>
        <taxon>Alphaproteobacteria</taxon>
        <taxon>Rhodobacterales</taxon>
        <taxon>Paracoccaceae</taxon>
        <taxon>Halovulum</taxon>
    </lineage>
</organism>
<name>A0A6L5YX00_9RHOB</name>
<comment type="similarity">
    <text evidence="1">Belongs to the transglycosylase Slt family.</text>
</comment>
<evidence type="ECO:0000256" key="1">
    <source>
        <dbReference type="ARBA" id="ARBA00007734"/>
    </source>
</evidence>
<reference evidence="4 5" key="1">
    <citation type="submission" date="2019-10" db="EMBL/GenBank/DDBJ databases">
        <title>Cognatihalovulum marinum gen. nov. sp. nov., a new member of the family Rhodobacteraceae isolated from deep seawater of the Northwest Indian Ocean.</title>
        <authorList>
            <person name="Ruan C."/>
            <person name="Wang J."/>
            <person name="Zheng X."/>
            <person name="Song L."/>
            <person name="Zhu Y."/>
            <person name="Huang Y."/>
            <person name="Lu Z."/>
            <person name="Du W."/>
            <person name="Huang L."/>
            <person name="Dai X."/>
        </authorList>
    </citation>
    <scope>NUCLEOTIDE SEQUENCE [LARGE SCALE GENOMIC DNA]</scope>
    <source>
        <strain evidence="4 5">2CG4</strain>
    </source>
</reference>
<accession>A0A6L5YX00</accession>
<feature type="domain" description="Transglycosylase SLT" evidence="3">
    <location>
        <begin position="133"/>
        <end position="231"/>
    </location>
</feature>
<evidence type="ECO:0000313" key="5">
    <source>
        <dbReference type="Proteomes" id="UP000474957"/>
    </source>
</evidence>
<evidence type="ECO:0000256" key="2">
    <source>
        <dbReference type="ARBA" id="ARBA00009387"/>
    </source>
</evidence>
<dbReference type="InterPro" id="IPR023346">
    <property type="entry name" value="Lysozyme-like_dom_sf"/>
</dbReference>
<dbReference type="PANTHER" id="PTHR37423">
    <property type="entry name" value="SOLUBLE LYTIC MUREIN TRANSGLYCOSYLASE-RELATED"/>
    <property type="match status" value="1"/>
</dbReference>
<dbReference type="Pfam" id="PF01464">
    <property type="entry name" value="SLT"/>
    <property type="match status" value="1"/>
</dbReference>
<dbReference type="InterPro" id="IPR008258">
    <property type="entry name" value="Transglycosylase_SLT_dom_1"/>
</dbReference>
<evidence type="ECO:0000259" key="3">
    <source>
        <dbReference type="Pfam" id="PF01464"/>
    </source>
</evidence>
<dbReference type="GO" id="GO:0000270">
    <property type="term" value="P:peptidoglycan metabolic process"/>
    <property type="evidence" value="ECO:0007669"/>
    <property type="project" value="InterPro"/>
</dbReference>
<comment type="caution">
    <text evidence="4">The sequence shown here is derived from an EMBL/GenBank/DDBJ whole genome shotgun (WGS) entry which is preliminary data.</text>
</comment>
<gene>
    <name evidence="4" type="ORF">GE300_01985</name>
</gene>
<dbReference type="Proteomes" id="UP000474957">
    <property type="component" value="Unassembled WGS sequence"/>
</dbReference>
<comment type="similarity">
    <text evidence="2">Belongs to the virb1 family.</text>
</comment>
<keyword evidence="5" id="KW-1185">Reference proteome</keyword>